<evidence type="ECO:0000259" key="6">
    <source>
        <dbReference type="PROSITE" id="PS51635"/>
    </source>
</evidence>
<dbReference type="CDD" id="cd07209">
    <property type="entry name" value="Pat_hypo_Ecoli_Z1214_like"/>
    <property type="match status" value="1"/>
</dbReference>
<protein>
    <submittedName>
        <fullName evidence="7">Patatin-like phospholipase family protein</fullName>
    </submittedName>
</protein>
<keyword evidence="3 4" id="KW-0443">Lipid metabolism</keyword>
<evidence type="ECO:0000256" key="1">
    <source>
        <dbReference type="ARBA" id="ARBA00022801"/>
    </source>
</evidence>
<evidence type="ECO:0000313" key="7">
    <source>
        <dbReference type="EMBL" id="MEF2156564.1"/>
    </source>
</evidence>
<accession>A0ABU7V1B3</accession>
<reference evidence="7 8" key="1">
    <citation type="submission" date="2024-01" db="EMBL/GenBank/DDBJ databases">
        <title>Novel species of the genus Luteimonas isolated from rivers.</title>
        <authorList>
            <person name="Lu H."/>
        </authorList>
    </citation>
    <scope>NUCLEOTIDE SEQUENCE [LARGE SCALE GENOMIC DNA]</scope>
    <source>
        <strain evidence="7 8">FXH3W</strain>
    </source>
</reference>
<feature type="short sequence motif" description="DGA/G" evidence="4">
    <location>
        <begin position="219"/>
        <end position="221"/>
    </location>
</feature>
<feature type="region of interest" description="Disordered" evidence="5">
    <location>
        <begin position="373"/>
        <end position="393"/>
    </location>
</feature>
<organism evidence="7 8">
    <name type="scientific">Aquilutibacter rugosus</name>
    <dbReference type="NCBI Taxonomy" id="3115820"/>
    <lineage>
        <taxon>Bacteria</taxon>
        <taxon>Pseudomonadati</taxon>
        <taxon>Pseudomonadota</taxon>
        <taxon>Gammaproteobacteria</taxon>
        <taxon>Lysobacterales</taxon>
        <taxon>Lysobacteraceae</taxon>
        <taxon>Aquilutibacter</taxon>
    </lineage>
</organism>
<dbReference type="RefSeq" id="WP_331690407.1">
    <property type="nucleotide sequence ID" value="NZ_JAZHBN010000013.1"/>
</dbReference>
<keyword evidence="8" id="KW-1185">Reference proteome</keyword>
<feature type="short sequence motif" description="GXGXXG" evidence="4">
    <location>
        <begin position="20"/>
        <end position="25"/>
    </location>
</feature>
<evidence type="ECO:0000256" key="3">
    <source>
        <dbReference type="ARBA" id="ARBA00023098"/>
    </source>
</evidence>
<dbReference type="InterPro" id="IPR016035">
    <property type="entry name" value="Acyl_Trfase/lysoPLipase"/>
</dbReference>
<gene>
    <name evidence="7" type="ORF">V3390_10105</name>
</gene>
<name>A0ABU7V1B3_9GAMM</name>
<evidence type="ECO:0000256" key="4">
    <source>
        <dbReference type="PROSITE-ProRule" id="PRU01161"/>
    </source>
</evidence>
<dbReference type="SUPFAM" id="SSF52151">
    <property type="entry name" value="FabD/lysophospholipase-like"/>
    <property type="match status" value="1"/>
</dbReference>
<feature type="active site" description="Proton acceptor" evidence="4">
    <location>
        <position position="219"/>
    </location>
</feature>
<dbReference type="Proteomes" id="UP001356170">
    <property type="component" value="Unassembled WGS sequence"/>
</dbReference>
<dbReference type="PROSITE" id="PS51635">
    <property type="entry name" value="PNPLA"/>
    <property type="match status" value="1"/>
</dbReference>
<feature type="active site" description="Nucleophile" evidence="4">
    <location>
        <position position="49"/>
    </location>
</feature>
<dbReference type="InterPro" id="IPR002641">
    <property type="entry name" value="PNPLA_dom"/>
</dbReference>
<comment type="caution">
    <text evidence="7">The sequence shown here is derived from an EMBL/GenBank/DDBJ whole genome shotgun (WGS) entry which is preliminary data.</text>
</comment>
<dbReference type="Pfam" id="PF01734">
    <property type="entry name" value="Patatin"/>
    <property type="match status" value="1"/>
</dbReference>
<keyword evidence="1 4" id="KW-0378">Hydrolase</keyword>
<dbReference type="Pfam" id="PF12536">
    <property type="entry name" value="DUF3734"/>
    <property type="match status" value="1"/>
</dbReference>
<dbReference type="InterPro" id="IPR050301">
    <property type="entry name" value="NTE"/>
</dbReference>
<evidence type="ECO:0000256" key="2">
    <source>
        <dbReference type="ARBA" id="ARBA00022963"/>
    </source>
</evidence>
<proteinExistence type="predicted"/>
<evidence type="ECO:0000256" key="5">
    <source>
        <dbReference type="SAM" id="MobiDB-lite"/>
    </source>
</evidence>
<dbReference type="Gene3D" id="3.40.1090.10">
    <property type="entry name" value="Cytosolic phospholipase A2 catalytic domain"/>
    <property type="match status" value="2"/>
</dbReference>
<keyword evidence="2 4" id="KW-0442">Lipid degradation</keyword>
<dbReference type="InterPro" id="IPR021095">
    <property type="entry name" value="DUF3734"/>
</dbReference>
<dbReference type="PANTHER" id="PTHR14226">
    <property type="entry name" value="NEUROPATHY TARGET ESTERASE/SWISS CHEESE D.MELANOGASTER"/>
    <property type="match status" value="1"/>
</dbReference>
<dbReference type="PANTHER" id="PTHR14226:SF57">
    <property type="entry name" value="BLR7027 PROTEIN"/>
    <property type="match status" value="1"/>
</dbReference>
<evidence type="ECO:0000313" key="8">
    <source>
        <dbReference type="Proteomes" id="UP001356170"/>
    </source>
</evidence>
<sequence>MARQRLRVPDGTSIALVLQGGGALGAYQAGVFDELSQTRLEPNWIAGISIGALNACVIAGNKPKDRIEKLQEFWQRISAPNWLPPTTFGLQAGWEPRDPAARSWLDSLEAWRAVIEGQRGFYTPRNWLAFGGMVGAEDPAKVSWYDTGPMLETLNSMCDFKRVNQGDLRVSVGAVNVATGQLEYFDNRRQELRAEHFLASGALPPSFPAVEIDGNYYWDGGVVSNTPLSYVMEQCTAPQRLILQVDLWNAEGALPETLLDVSERTKEVQYASRTRQVTQMHRIQQHYHRVIRELLERMPKDHSSDDPWVRHARAMSTTSKTSLVHLTYRDMALIGHFKDYQFGRIAIHDHMEAGRRDMRQALANPQWFEMPSGHDTFNVHSVDPSVIKDQETN</sequence>
<feature type="domain" description="PNPLA" evidence="6">
    <location>
        <begin position="16"/>
        <end position="232"/>
    </location>
</feature>
<dbReference type="EMBL" id="JAZHBO010000002">
    <property type="protein sequence ID" value="MEF2156564.1"/>
    <property type="molecule type" value="Genomic_DNA"/>
</dbReference>
<feature type="short sequence motif" description="GXSXG" evidence="4">
    <location>
        <begin position="47"/>
        <end position="51"/>
    </location>
</feature>